<protein>
    <submittedName>
        <fullName evidence="2">Uncharacterized protein</fullName>
    </submittedName>
</protein>
<dbReference type="EMBL" id="MIGC01005887">
    <property type="protein sequence ID" value="PHJ16479.1"/>
    <property type="molecule type" value="Genomic_DNA"/>
</dbReference>
<proteinExistence type="predicted"/>
<dbReference type="RefSeq" id="XP_067918208.1">
    <property type="nucleotide sequence ID" value="XM_068069819.1"/>
</dbReference>
<organism evidence="2 3">
    <name type="scientific">Cystoisospora suis</name>
    <dbReference type="NCBI Taxonomy" id="483139"/>
    <lineage>
        <taxon>Eukaryota</taxon>
        <taxon>Sar</taxon>
        <taxon>Alveolata</taxon>
        <taxon>Apicomplexa</taxon>
        <taxon>Conoidasida</taxon>
        <taxon>Coccidia</taxon>
        <taxon>Eucoccidiorida</taxon>
        <taxon>Eimeriorina</taxon>
        <taxon>Sarcocystidae</taxon>
        <taxon>Cystoisospora</taxon>
    </lineage>
</organism>
<keyword evidence="3" id="KW-1185">Reference proteome</keyword>
<reference evidence="2 3" key="1">
    <citation type="journal article" date="2017" name="Int. J. Parasitol.">
        <title>The genome of the protozoan parasite Cystoisospora suis and a reverse vaccinology approach to identify vaccine candidates.</title>
        <authorList>
            <person name="Palmieri N."/>
            <person name="Shrestha A."/>
            <person name="Ruttkowski B."/>
            <person name="Beck T."/>
            <person name="Vogl C."/>
            <person name="Tomley F."/>
            <person name="Blake D.P."/>
            <person name="Joachim A."/>
        </authorList>
    </citation>
    <scope>NUCLEOTIDE SEQUENCE [LARGE SCALE GENOMIC DNA]</scope>
    <source>
        <strain evidence="2 3">Wien I</strain>
    </source>
</reference>
<evidence type="ECO:0000313" key="2">
    <source>
        <dbReference type="EMBL" id="PHJ16479.1"/>
    </source>
</evidence>
<dbReference type="AlphaFoldDB" id="A0A2C6KH79"/>
<dbReference type="GeneID" id="94433030"/>
<dbReference type="Proteomes" id="UP000221165">
    <property type="component" value="Unassembled WGS sequence"/>
</dbReference>
<comment type="caution">
    <text evidence="2">The sequence shown here is derived from an EMBL/GenBank/DDBJ whole genome shotgun (WGS) entry which is preliminary data.</text>
</comment>
<evidence type="ECO:0000256" key="1">
    <source>
        <dbReference type="SAM" id="MobiDB-lite"/>
    </source>
</evidence>
<sequence>VAPRGCSRGSHDNENNTISNLNAEVPPQIVSSPERCPGILIRADKTNLTHVVLESGLCTR</sequence>
<evidence type="ECO:0000313" key="3">
    <source>
        <dbReference type="Proteomes" id="UP000221165"/>
    </source>
</evidence>
<dbReference type="VEuPathDB" id="ToxoDB:CSUI_009708"/>
<feature type="region of interest" description="Disordered" evidence="1">
    <location>
        <begin position="1"/>
        <end position="26"/>
    </location>
</feature>
<accession>A0A2C6KH79</accession>
<feature type="non-terminal residue" evidence="2">
    <location>
        <position position="1"/>
    </location>
</feature>
<name>A0A2C6KH79_9APIC</name>
<gene>
    <name evidence="2" type="ORF">CSUI_009708</name>
</gene>